<dbReference type="NCBIfam" id="TIGR03748">
    <property type="entry name" value="conj_PilL"/>
    <property type="match status" value="1"/>
</dbReference>
<feature type="signal peptide" evidence="1">
    <location>
        <begin position="1"/>
        <end position="22"/>
    </location>
</feature>
<dbReference type="Proteomes" id="UP000242502">
    <property type="component" value="Unassembled WGS sequence"/>
</dbReference>
<comment type="caution">
    <text evidence="2">The sequence shown here is derived from an EMBL/GenBank/DDBJ whole genome shotgun (WGS) entry which is preliminary data.</text>
</comment>
<evidence type="ECO:0000313" key="3">
    <source>
        <dbReference type="Proteomes" id="UP000242502"/>
    </source>
</evidence>
<evidence type="ECO:0000256" key="1">
    <source>
        <dbReference type="SAM" id="SignalP"/>
    </source>
</evidence>
<organism evidence="2 3">
    <name type="scientific">Candidatus Endobugula sertula</name>
    <name type="common">Bugula neritina bacterial symbiont</name>
    <dbReference type="NCBI Taxonomy" id="62101"/>
    <lineage>
        <taxon>Bacteria</taxon>
        <taxon>Pseudomonadati</taxon>
        <taxon>Pseudomonadota</taxon>
        <taxon>Gammaproteobacteria</taxon>
        <taxon>Cellvibrionales</taxon>
        <taxon>Cellvibrionaceae</taxon>
        <taxon>Candidatus Endobugula</taxon>
    </lineage>
</organism>
<keyword evidence="1" id="KW-0732">Signal</keyword>
<dbReference type="AlphaFoldDB" id="A0A1D2QPU3"/>
<reference evidence="2 3" key="1">
    <citation type="journal article" date="2016" name="Appl. Environ. Microbiol.">
        <title>Lack of Overt Genome Reduction in the Bryostatin-Producing Bryozoan Symbiont "Candidatus Endobugula sertula".</title>
        <authorList>
            <person name="Miller I.J."/>
            <person name="Vanee N."/>
            <person name="Fong S.S."/>
            <person name="Lim-Fong G.E."/>
            <person name="Kwan J.C."/>
        </authorList>
    </citation>
    <scope>NUCLEOTIDE SEQUENCE [LARGE SCALE GENOMIC DNA]</scope>
    <source>
        <strain evidence="2">AB1-4</strain>
    </source>
</reference>
<dbReference type="InterPro" id="IPR022260">
    <property type="entry name" value="Integr_conj_element_PilL"/>
</dbReference>
<gene>
    <name evidence="2" type="ORF">AB835_08075</name>
</gene>
<sequence>MKTFISIVMLLLSVFIHSTSVAQTVQTDRYTQVRVGPAPGQISPLDEITRIVLSDNFRTVGEAIEEVLDGTGYRLRHIKDSYEKPIDTILMSQPLPELHRRLGPITIRDALEVLAGDAWHLKENKLGRELWFVINPHYAKDKHRVQRLLKETSFKKAASQPDQFYLEFPPGNVKSPKNKRAFNQFIQTINQQTLVSIDVQGQSYSKKNKSSLQLAKARARWVEKALGKAGIPGDKLNVTYDARNHQPQSRSGVLVTLTADRNNDPDKRVVAGSNDKNPSKVQDQAFAQQVVEAPTVYRFYRGEDLESALRRWVKRAGYNNLVWNVKDKDQYFVTVPIGADAIFKCDFLECLSQVKRSYAEADTPRYFDIDALGGNKIVTIKLLHLDSNL</sequence>
<dbReference type="EMBL" id="MDLC01000025">
    <property type="protein sequence ID" value="ODS23560.1"/>
    <property type="molecule type" value="Genomic_DNA"/>
</dbReference>
<proteinExistence type="predicted"/>
<protein>
    <submittedName>
        <fullName evidence="2">Uncharacterized protein</fullName>
    </submittedName>
</protein>
<accession>A0A1D2QPU3</accession>
<name>A0A1D2QPU3_9GAMM</name>
<dbReference type="STRING" id="62101.AB835_08075"/>
<feature type="chain" id="PRO_5008906551" evidence="1">
    <location>
        <begin position="23"/>
        <end position="389"/>
    </location>
</feature>
<evidence type="ECO:0000313" key="2">
    <source>
        <dbReference type="EMBL" id="ODS23560.1"/>
    </source>
</evidence>